<feature type="compositionally biased region" description="Basic and acidic residues" evidence="1">
    <location>
        <begin position="101"/>
        <end position="117"/>
    </location>
</feature>
<organism evidence="2 3">
    <name type="scientific">Halarchaeum salinum</name>
    <dbReference type="NCBI Taxonomy" id="489912"/>
    <lineage>
        <taxon>Archaea</taxon>
        <taxon>Methanobacteriati</taxon>
        <taxon>Methanobacteriota</taxon>
        <taxon>Stenosarchaea group</taxon>
        <taxon>Halobacteria</taxon>
        <taxon>Halobacteriales</taxon>
        <taxon>Halobacteriaceae</taxon>
    </lineage>
</organism>
<feature type="compositionally biased region" description="Basic and acidic residues" evidence="1">
    <location>
        <begin position="8"/>
        <end position="21"/>
    </location>
</feature>
<accession>A0AAV3S4H3</accession>
<proteinExistence type="predicted"/>
<keyword evidence="3" id="KW-1185">Reference proteome</keyword>
<dbReference type="EMBL" id="BAAABL010000020">
    <property type="protein sequence ID" value="GAA0291827.1"/>
    <property type="molecule type" value="Genomic_DNA"/>
</dbReference>
<evidence type="ECO:0000313" key="3">
    <source>
        <dbReference type="Proteomes" id="UP001500837"/>
    </source>
</evidence>
<dbReference type="Proteomes" id="UP001500837">
    <property type="component" value="Unassembled WGS sequence"/>
</dbReference>
<dbReference type="AlphaFoldDB" id="A0AAV3S4H3"/>
<protein>
    <submittedName>
        <fullName evidence="2">Uncharacterized protein</fullName>
    </submittedName>
</protein>
<sequence>MDDGDVIFSERTDSRVLESPRHPRRERSGGTPTSRPFALGKPDASRLVRSAKHDDEAVTGERLAAAVGDGDGSVVRRDVHRADGGALRAAVRSIQHGDTGYCHRGDDDAGHEDRPDDATGTPIHA</sequence>
<feature type="region of interest" description="Disordered" evidence="1">
    <location>
        <begin position="97"/>
        <end position="125"/>
    </location>
</feature>
<comment type="caution">
    <text evidence="2">The sequence shown here is derived from an EMBL/GenBank/DDBJ whole genome shotgun (WGS) entry which is preliminary data.</text>
</comment>
<gene>
    <name evidence="2" type="ORF">GCM10009066_02900</name>
</gene>
<name>A0AAV3S4H3_9EURY</name>
<evidence type="ECO:0000256" key="1">
    <source>
        <dbReference type="SAM" id="MobiDB-lite"/>
    </source>
</evidence>
<feature type="region of interest" description="Disordered" evidence="1">
    <location>
        <begin position="1"/>
        <end position="47"/>
    </location>
</feature>
<reference evidence="2 3" key="1">
    <citation type="journal article" date="2019" name="Int. J. Syst. Evol. Microbiol.">
        <title>The Global Catalogue of Microorganisms (GCM) 10K type strain sequencing project: providing services to taxonomists for standard genome sequencing and annotation.</title>
        <authorList>
            <consortium name="The Broad Institute Genomics Platform"/>
            <consortium name="The Broad Institute Genome Sequencing Center for Infectious Disease"/>
            <person name="Wu L."/>
            <person name="Ma J."/>
        </authorList>
    </citation>
    <scope>NUCLEOTIDE SEQUENCE [LARGE SCALE GENOMIC DNA]</scope>
    <source>
        <strain evidence="2 3">JCM 16330</strain>
    </source>
</reference>
<evidence type="ECO:0000313" key="2">
    <source>
        <dbReference type="EMBL" id="GAA0291827.1"/>
    </source>
</evidence>